<dbReference type="InterPro" id="IPR020828">
    <property type="entry name" value="GlycerAld_3-P_DH_NAD(P)-bd"/>
</dbReference>
<keyword evidence="9" id="KW-0547">Nucleotide-binding</keyword>
<dbReference type="FunFam" id="3.30.360.10:FF:000007">
    <property type="entry name" value="D-erythrose-4-phosphate dehydrogenase"/>
    <property type="match status" value="1"/>
</dbReference>
<keyword evidence="2" id="KW-0963">Cytoplasm</keyword>
<keyword evidence="14" id="KW-1185">Reference proteome</keyword>
<feature type="active site" description="Nucleophile" evidence="8">
    <location>
        <position position="155"/>
    </location>
</feature>
<evidence type="ECO:0000256" key="3">
    <source>
        <dbReference type="ARBA" id="ARBA00023002"/>
    </source>
</evidence>
<dbReference type="STRING" id="634113.AUT07_00209"/>
<evidence type="ECO:0000256" key="10">
    <source>
        <dbReference type="PIRSR" id="PIRSR000149-4"/>
    </source>
</evidence>
<dbReference type="GO" id="GO:0005737">
    <property type="term" value="C:cytoplasm"/>
    <property type="evidence" value="ECO:0007669"/>
    <property type="project" value="InterPro"/>
</dbReference>
<dbReference type="NCBIfam" id="NF010058">
    <property type="entry name" value="PRK13535.1"/>
    <property type="match status" value="1"/>
</dbReference>
<dbReference type="InterPro" id="IPR020831">
    <property type="entry name" value="GlycerAld/Erythrose_P_DH"/>
</dbReference>
<evidence type="ECO:0000256" key="1">
    <source>
        <dbReference type="ARBA" id="ARBA00011881"/>
    </source>
</evidence>
<dbReference type="EC" id="1.2.1.72" evidence="7"/>
<dbReference type="Gene3D" id="3.40.50.720">
    <property type="entry name" value="NAD(P)-binding Rossmann-like Domain"/>
    <property type="match status" value="1"/>
</dbReference>
<dbReference type="SUPFAM" id="SSF51735">
    <property type="entry name" value="NAD(P)-binding Rossmann-fold domains"/>
    <property type="match status" value="1"/>
</dbReference>
<evidence type="ECO:0000256" key="4">
    <source>
        <dbReference type="ARBA" id="ARBA00023027"/>
    </source>
</evidence>
<evidence type="ECO:0000256" key="7">
    <source>
        <dbReference type="NCBIfam" id="TIGR01532"/>
    </source>
</evidence>
<dbReference type="GO" id="GO:0051287">
    <property type="term" value="F:NAD binding"/>
    <property type="evidence" value="ECO:0007669"/>
    <property type="project" value="InterPro"/>
</dbReference>
<feature type="site" description="Activates thiol group during catalysis" evidence="10">
    <location>
        <position position="182"/>
    </location>
</feature>
<feature type="binding site" evidence="9">
    <location>
        <position position="123"/>
    </location>
    <ligand>
        <name>NAD(+)</name>
        <dbReference type="ChEBI" id="CHEBI:57540"/>
    </ligand>
</feature>
<dbReference type="Proteomes" id="UP000069926">
    <property type="component" value="Chromosome"/>
</dbReference>
<accession>A0A0X9VDX8</accession>
<comment type="catalytic activity">
    <reaction evidence="6">
        <text>D-erythrose 4-phosphate + NAD(+) + H2O = 4-phospho-D-erythronate + NADH + 2 H(+)</text>
        <dbReference type="Rhea" id="RHEA:12056"/>
        <dbReference type="ChEBI" id="CHEBI:15377"/>
        <dbReference type="ChEBI" id="CHEBI:15378"/>
        <dbReference type="ChEBI" id="CHEBI:16897"/>
        <dbReference type="ChEBI" id="CHEBI:57540"/>
        <dbReference type="ChEBI" id="CHEBI:57945"/>
        <dbReference type="ChEBI" id="CHEBI:58766"/>
        <dbReference type="EC" id="1.2.1.72"/>
    </reaction>
</comment>
<proteinExistence type="inferred from homology"/>
<dbReference type="GO" id="GO:0008615">
    <property type="term" value="P:pyridoxine biosynthetic process"/>
    <property type="evidence" value="ECO:0007669"/>
    <property type="project" value="UniProtKB-UniRule"/>
</dbReference>
<dbReference type="PANTHER" id="PTHR43148">
    <property type="entry name" value="GLYCERALDEHYDE-3-PHOSPHATE DEHYDROGENASE 2"/>
    <property type="match status" value="1"/>
</dbReference>
<evidence type="ECO:0000313" key="13">
    <source>
        <dbReference type="EMBL" id="AMA64794.1"/>
    </source>
</evidence>
<dbReference type="RefSeq" id="WP_066283033.1">
    <property type="nucleotide sequence ID" value="NZ_CP013920.1"/>
</dbReference>
<dbReference type="InterPro" id="IPR006422">
    <property type="entry name" value="E4P_DH_bac"/>
</dbReference>
<sequence>MVVRVALNGFGRIGRSVLRALYESNHRTQISVVAINEIASSEGMAHLLKYDSSHGRSTLDISLDKDLLMVGNDSIHLFHQDKIEELPWHSLDIDVVLDCTGVYGSKEDGYAHLSSGAKKVLFSHPGSSDLDAIIVYGVNDNILKNSDKLVSNASCTTNCIIPIIKILDDALNIEYGTVTIMHAAMNDQQVIDTYNSDLRKTRAASQSIIPIDTKLASSITRIFPKFKNHFEAISVRVPTINVMAIDLNVIVRSKVTVKKVNQILQQAAKGSFNGIVDYTEVPLVSTDFNHDPHSAIVDGTQTRVSGQYLIKIFVWSDNEWGFANRMLNTTLAMATTGFSNSICIR</sequence>
<evidence type="ECO:0000259" key="12">
    <source>
        <dbReference type="SMART" id="SM00846"/>
    </source>
</evidence>
<dbReference type="OrthoDB" id="9803304at2"/>
<dbReference type="AlphaFoldDB" id="A0A0X9VDX8"/>
<evidence type="ECO:0000256" key="6">
    <source>
        <dbReference type="ARBA" id="ARBA00050771"/>
    </source>
</evidence>
<evidence type="ECO:0000256" key="5">
    <source>
        <dbReference type="ARBA" id="ARBA00023096"/>
    </source>
</evidence>
<dbReference type="InterPro" id="IPR036291">
    <property type="entry name" value="NAD(P)-bd_dom_sf"/>
</dbReference>
<dbReference type="PATRIC" id="fig|634113.3.peg.202"/>
<reference evidence="13 14" key="1">
    <citation type="submission" date="2016-01" db="EMBL/GenBank/DDBJ databases">
        <title>Genome sequence of Ca. Arsenophonus lipopteni, the exclusive symbiont of a blood sucking fly Lipoptena cervi (Diptera: Hippoboscidae).</title>
        <authorList>
            <person name="Novakova E."/>
            <person name="Hypsa V."/>
            <person name="Nguyen P."/>
            <person name="Husnik F."/>
            <person name="Darby A.C."/>
        </authorList>
    </citation>
    <scope>NUCLEOTIDE SEQUENCE [LARGE SCALE GENOMIC DNA]</scope>
    <source>
        <strain evidence="13 14">CB</strain>
    </source>
</reference>
<dbReference type="KEGG" id="asy:AUT07_00209"/>
<keyword evidence="5" id="KW-0664">Pyridoxine biosynthesis</keyword>
<dbReference type="Gene3D" id="3.30.360.10">
    <property type="entry name" value="Dihydrodipicolinate Reductase, domain 2"/>
    <property type="match status" value="1"/>
</dbReference>
<dbReference type="InterPro" id="IPR020830">
    <property type="entry name" value="GlycerAld_3-P_DH_AS"/>
</dbReference>
<comment type="subunit">
    <text evidence="1">Homotetramer.</text>
</comment>
<dbReference type="NCBIfam" id="TIGR01532">
    <property type="entry name" value="E4PD_g-proteo"/>
    <property type="match status" value="1"/>
</dbReference>
<feature type="binding site" evidence="9">
    <location>
        <begin position="12"/>
        <end position="13"/>
    </location>
    <ligand>
        <name>NAD(+)</name>
        <dbReference type="ChEBI" id="CHEBI:57540"/>
    </ligand>
</feature>
<evidence type="ECO:0000256" key="9">
    <source>
        <dbReference type="PIRSR" id="PIRSR000149-3"/>
    </source>
</evidence>
<dbReference type="SMART" id="SM00846">
    <property type="entry name" value="Gp_dh_N"/>
    <property type="match status" value="1"/>
</dbReference>
<dbReference type="Pfam" id="PF00044">
    <property type="entry name" value="Gp_dh_N"/>
    <property type="match status" value="1"/>
</dbReference>
<keyword evidence="3 13" id="KW-0560">Oxidoreductase</keyword>
<dbReference type="PROSITE" id="PS00071">
    <property type="entry name" value="GAPDH"/>
    <property type="match status" value="1"/>
</dbReference>
<feature type="binding site" evidence="9">
    <location>
        <position position="318"/>
    </location>
    <ligand>
        <name>NAD(+)</name>
        <dbReference type="ChEBI" id="CHEBI:57540"/>
    </ligand>
</feature>
<dbReference type="InterPro" id="IPR020829">
    <property type="entry name" value="GlycerAld_3-P_DH_cat"/>
</dbReference>
<dbReference type="SUPFAM" id="SSF55347">
    <property type="entry name" value="Glyceraldehyde-3-phosphate dehydrogenase-like, C-terminal domain"/>
    <property type="match status" value="1"/>
</dbReference>
<protein>
    <recommendedName>
        <fullName evidence="7">Erythrose-4-phosphate dehydrogenase</fullName>
        <ecNumber evidence="7">1.2.1.72</ecNumber>
    </recommendedName>
</protein>
<dbReference type="EMBL" id="CP013920">
    <property type="protein sequence ID" value="AMA64794.1"/>
    <property type="molecule type" value="Genomic_DNA"/>
</dbReference>
<evidence type="ECO:0000256" key="2">
    <source>
        <dbReference type="ARBA" id="ARBA00022490"/>
    </source>
</evidence>
<comment type="similarity">
    <text evidence="11">Belongs to the glyceraldehyde-3-phosphate dehydrogenase family.</text>
</comment>
<evidence type="ECO:0000256" key="11">
    <source>
        <dbReference type="RuleBase" id="RU000397"/>
    </source>
</evidence>
<evidence type="ECO:0000256" key="8">
    <source>
        <dbReference type="PIRSR" id="PIRSR000149-1"/>
    </source>
</evidence>
<dbReference type="Pfam" id="PF02800">
    <property type="entry name" value="Gp_dh_C"/>
    <property type="match status" value="1"/>
</dbReference>
<evidence type="ECO:0000313" key="14">
    <source>
        <dbReference type="Proteomes" id="UP000069926"/>
    </source>
</evidence>
<name>A0A0X9VDX8_9GAMM</name>
<feature type="domain" description="Glyceraldehyde 3-phosphate dehydrogenase NAD(P) binding" evidence="12">
    <location>
        <begin position="3"/>
        <end position="155"/>
    </location>
</feature>
<dbReference type="GO" id="GO:0042823">
    <property type="term" value="P:pyridoxal phosphate biosynthetic process"/>
    <property type="evidence" value="ECO:0007669"/>
    <property type="project" value="InterPro"/>
</dbReference>
<dbReference type="FunFam" id="3.40.50.720:FF:000001">
    <property type="entry name" value="Glyceraldehyde-3-phosphate dehydrogenase"/>
    <property type="match status" value="1"/>
</dbReference>
<keyword evidence="4 9" id="KW-0520">NAD</keyword>
<dbReference type="GO" id="GO:0048001">
    <property type="term" value="F:erythrose-4-phosphate dehydrogenase activity"/>
    <property type="evidence" value="ECO:0007669"/>
    <property type="project" value="UniProtKB-UniRule"/>
</dbReference>
<organism evidence="13 14">
    <name type="scientific">Candidatus Arsenophonus lipoptenae</name>
    <dbReference type="NCBI Taxonomy" id="634113"/>
    <lineage>
        <taxon>Bacteria</taxon>
        <taxon>Pseudomonadati</taxon>
        <taxon>Pseudomonadota</taxon>
        <taxon>Gammaproteobacteria</taxon>
        <taxon>Enterobacterales</taxon>
        <taxon>Morganellaceae</taxon>
        <taxon>Arsenophonus</taxon>
    </lineage>
</organism>
<dbReference type="PRINTS" id="PR00078">
    <property type="entry name" value="G3PDHDRGNASE"/>
</dbReference>
<gene>
    <name evidence="13" type="primary">epd</name>
    <name evidence="13" type="ORF">AUT07_00209</name>
</gene>
<dbReference type="PIRSF" id="PIRSF000149">
    <property type="entry name" value="GAP_DH"/>
    <property type="match status" value="1"/>
</dbReference>